<sequence>MTLPLWPSVMAGVLTLPTLPTRPDRLWAICTGLTQRGNSITLSEKGYRYSDEAVLHETGRPVKEQQKLSAMSVNPVDAKYQLGQPPAALICSLSSSIRPLGAVTVHCLVCTCHCYMRCVRI</sequence>
<accession>A0A556U7L0</accession>
<evidence type="ECO:0000313" key="2">
    <source>
        <dbReference type="Proteomes" id="UP000319801"/>
    </source>
</evidence>
<dbReference type="EMBL" id="VCAZ01000059">
    <property type="protein sequence ID" value="TSN67089.1"/>
    <property type="molecule type" value="Genomic_DNA"/>
</dbReference>
<comment type="caution">
    <text evidence="1">The sequence shown here is derived from an EMBL/GenBank/DDBJ whole genome shotgun (WGS) entry which is preliminary data.</text>
</comment>
<gene>
    <name evidence="1" type="ORF">Baya_8905</name>
</gene>
<evidence type="ECO:0000313" key="1">
    <source>
        <dbReference type="EMBL" id="TSN67089.1"/>
    </source>
</evidence>
<name>A0A556U7L0_BAGYA</name>
<keyword evidence="2" id="KW-1185">Reference proteome</keyword>
<organism evidence="1 2">
    <name type="scientific">Bagarius yarrelli</name>
    <name type="common">Goonch</name>
    <name type="synonym">Bagrus yarrelli</name>
    <dbReference type="NCBI Taxonomy" id="175774"/>
    <lineage>
        <taxon>Eukaryota</taxon>
        <taxon>Metazoa</taxon>
        <taxon>Chordata</taxon>
        <taxon>Craniata</taxon>
        <taxon>Vertebrata</taxon>
        <taxon>Euteleostomi</taxon>
        <taxon>Actinopterygii</taxon>
        <taxon>Neopterygii</taxon>
        <taxon>Teleostei</taxon>
        <taxon>Ostariophysi</taxon>
        <taxon>Siluriformes</taxon>
        <taxon>Sisoridae</taxon>
        <taxon>Sisorinae</taxon>
        <taxon>Bagarius</taxon>
    </lineage>
</organism>
<proteinExistence type="predicted"/>
<reference evidence="1 2" key="1">
    <citation type="journal article" date="2019" name="Genome Biol. Evol.">
        <title>Whole-Genome Sequencing of the Giant Devil Catfish, Bagarius yarrelli.</title>
        <authorList>
            <person name="Jiang W."/>
            <person name="Lv Y."/>
            <person name="Cheng L."/>
            <person name="Yang K."/>
            <person name="Chao B."/>
            <person name="Wang X."/>
            <person name="Li Y."/>
            <person name="Pan X."/>
            <person name="You X."/>
            <person name="Zhang Y."/>
            <person name="Yang J."/>
            <person name="Li J."/>
            <person name="Zhang X."/>
            <person name="Liu S."/>
            <person name="Sun C."/>
            <person name="Yang J."/>
            <person name="Shi Q."/>
        </authorList>
    </citation>
    <scope>NUCLEOTIDE SEQUENCE [LARGE SCALE GENOMIC DNA]</scope>
    <source>
        <strain evidence="1">JWS20170419001</strain>
        <tissue evidence="1">Muscle</tissue>
    </source>
</reference>
<protein>
    <submittedName>
        <fullName evidence="1">Uncharacterized protein</fullName>
    </submittedName>
</protein>
<dbReference type="AlphaFoldDB" id="A0A556U7L0"/>
<dbReference type="Proteomes" id="UP000319801">
    <property type="component" value="Unassembled WGS sequence"/>
</dbReference>